<proteinExistence type="predicted"/>
<protein>
    <submittedName>
        <fullName evidence="3">COesterase domain-containing protein</fullName>
    </submittedName>
</protein>
<organism evidence="2 3">
    <name type="scientific">Heterorhabditis bacteriophora</name>
    <name type="common">Entomopathogenic nematode worm</name>
    <dbReference type="NCBI Taxonomy" id="37862"/>
    <lineage>
        <taxon>Eukaryota</taxon>
        <taxon>Metazoa</taxon>
        <taxon>Ecdysozoa</taxon>
        <taxon>Nematoda</taxon>
        <taxon>Chromadorea</taxon>
        <taxon>Rhabditida</taxon>
        <taxon>Rhabditina</taxon>
        <taxon>Rhabditomorpha</taxon>
        <taxon>Strongyloidea</taxon>
        <taxon>Heterorhabditidae</taxon>
        <taxon>Heterorhabditis</taxon>
    </lineage>
</organism>
<sequence>MLIHVLIILCFTSLAASQMNGLPYFFGGQSGNDMGNVYVGNELAVKGILVIPMY</sequence>
<feature type="signal peptide" evidence="1">
    <location>
        <begin position="1"/>
        <end position="17"/>
    </location>
</feature>
<keyword evidence="2" id="KW-1185">Reference proteome</keyword>
<name>A0A1I7X470_HETBA</name>
<evidence type="ECO:0000256" key="1">
    <source>
        <dbReference type="SAM" id="SignalP"/>
    </source>
</evidence>
<evidence type="ECO:0000313" key="3">
    <source>
        <dbReference type="WBParaSite" id="Hba_12265"/>
    </source>
</evidence>
<keyword evidence="1" id="KW-0732">Signal</keyword>
<dbReference type="Proteomes" id="UP000095283">
    <property type="component" value="Unplaced"/>
</dbReference>
<accession>A0A1I7X470</accession>
<reference evidence="3" key="1">
    <citation type="submission" date="2016-11" db="UniProtKB">
        <authorList>
            <consortium name="WormBaseParasite"/>
        </authorList>
    </citation>
    <scope>IDENTIFICATION</scope>
</reference>
<dbReference type="AlphaFoldDB" id="A0A1I7X470"/>
<dbReference type="WBParaSite" id="Hba_12265">
    <property type="protein sequence ID" value="Hba_12265"/>
    <property type="gene ID" value="Hba_12265"/>
</dbReference>
<feature type="chain" id="PRO_5009310966" evidence="1">
    <location>
        <begin position="18"/>
        <end position="54"/>
    </location>
</feature>
<evidence type="ECO:0000313" key="2">
    <source>
        <dbReference type="Proteomes" id="UP000095283"/>
    </source>
</evidence>